<keyword evidence="3" id="KW-0964">Secreted</keyword>
<evidence type="ECO:0000313" key="12">
    <source>
        <dbReference type="EMBL" id="CAG8466516.1"/>
    </source>
</evidence>
<feature type="signal peptide" evidence="8">
    <location>
        <begin position="1"/>
        <end position="20"/>
    </location>
</feature>
<keyword evidence="7" id="KW-1133">Transmembrane helix</keyword>
<dbReference type="Pfam" id="PF00175">
    <property type="entry name" value="NAD_binding_1"/>
    <property type="match status" value="1"/>
</dbReference>
<dbReference type="Proteomes" id="UP000789570">
    <property type="component" value="Unassembled WGS sequence"/>
</dbReference>
<dbReference type="Gene3D" id="1.20.120.1770">
    <property type="match status" value="1"/>
</dbReference>
<evidence type="ECO:0000256" key="2">
    <source>
        <dbReference type="ARBA" id="ARBA00004613"/>
    </source>
</evidence>
<gene>
    <name evidence="12" type="ORF">FCALED_LOCUS2005</name>
</gene>
<dbReference type="CDD" id="cd08760">
    <property type="entry name" value="Cyt_b561_FRRS1_like"/>
    <property type="match status" value="1"/>
</dbReference>
<dbReference type="InterPro" id="IPR001199">
    <property type="entry name" value="Cyt_B5-like_heme/steroid-bd"/>
</dbReference>
<dbReference type="SUPFAM" id="SSF52343">
    <property type="entry name" value="Ferredoxin reductase-like, C-terminal NADP-linked domain"/>
    <property type="match status" value="1"/>
</dbReference>
<dbReference type="Pfam" id="PF03098">
    <property type="entry name" value="An_peroxidase"/>
    <property type="match status" value="1"/>
</dbReference>
<feature type="transmembrane region" description="Helical" evidence="7">
    <location>
        <begin position="865"/>
        <end position="882"/>
    </location>
</feature>
<proteinExistence type="predicted"/>
<evidence type="ECO:0000256" key="6">
    <source>
        <dbReference type="PIRSR" id="PIRSR619791-2"/>
    </source>
</evidence>
<dbReference type="GO" id="GO:0020037">
    <property type="term" value="F:heme binding"/>
    <property type="evidence" value="ECO:0007669"/>
    <property type="project" value="InterPro"/>
</dbReference>
<comment type="caution">
    <text evidence="12">The sequence shown here is derived from an EMBL/GenBank/DDBJ whole genome shotgun (WGS) entry which is preliminary data.</text>
</comment>
<name>A0A9N8VU02_9GLOM</name>
<reference evidence="12" key="1">
    <citation type="submission" date="2021-06" db="EMBL/GenBank/DDBJ databases">
        <authorList>
            <person name="Kallberg Y."/>
            <person name="Tangrot J."/>
            <person name="Rosling A."/>
        </authorList>
    </citation>
    <scope>NUCLEOTIDE SEQUENCE</scope>
    <source>
        <strain evidence="12">UK204</strain>
    </source>
</reference>
<dbReference type="PROSITE" id="PS51384">
    <property type="entry name" value="FAD_FR"/>
    <property type="match status" value="1"/>
</dbReference>
<dbReference type="InterPro" id="IPR017938">
    <property type="entry name" value="Riboflavin_synthase-like_b-brl"/>
</dbReference>
<dbReference type="SMART" id="SM00664">
    <property type="entry name" value="DoH"/>
    <property type="match status" value="1"/>
</dbReference>
<dbReference type="Pfam" id="PF03351">
    <property type="entry name" value="DOMON"/>
    <property type="match status" value="1"/>
</dbReference>
<feature type="domain" description="DOMON" evidence="10">
    <location>
        <begin position="590"/>
        <end position="711"/>
    </location>
</feature>
<dbReference type="Gene3D" id="3.40.50.80">
    <property type="entry name" value="Nucleotide-binding domain of ferredoxin-NADP reductase (FNR) module"/>
    <property type="match status" value="1"/>
</dbReference>
<dbReference type="InterPro" id="IPR001433">
    <property type="entry name" value="OxRdtase_FAD/NAD-bd"/>
</dbReference>
<evidence type="ECO:0000259" key="10">
    <source>
        <dbReference type="PROSITE" id="PS50836"/>
    </source>
</evidence>
<evidence type="ECO:0000256" key="7">
    <source>
        <dbReference type="SAM" id="Phobius"/>
    </source>
</evidence>
<evidence type="ECO:0000256" key="3">
    <source>
        <dbReference type="ARBA" id="ARBA00022525"/>
    </source>
</evidence>
<dbReference type="SUPFAM" id="SSF55856">
    <property type="entry name" value="Cytochrome b5-like heme/steroid binding domain"/>
    <property type="match status" value="1"/>
</dbReference>
<dbReference type="PROSITE" id="PS50292">
    <property type="entry name" value="PEROXIDASE_3"/>
    <property type="match status" value="1"/>
</dbReference>
<keyword evidence="13" id="KW-1185">Reference proteome</keyword>
<accession>A0A9N8VU02</accession>
<keyword evidence="6" id="KW-0479">Metal-binding</keyword>
<evidence type="ECO:0000259" key="9">
    <source>
        <dbReference type="PROSITE" id="PS50255"/>
    </source>
</evidence>
<dbReference type="InterPro" id="IPR010255">
    <property type="entry name" value="Haem_peroxidase_sf"/>
</dbReference>
<dbReference type="CDD" id="cd09631">
    <property type="entry name" value="DOMON_DOH"/>
    <property type="match status" value="1"/>
</dbReference>
<dbReference type="GO" id="GO:0005576">
    <property type="term" value="C:extracellular region"/>
    <property type="evidence" value="ECO:0007669"/>
    <property type="project" value="UniProtKB-SubCell"/>
</dbReference>
<protein>
    <submittedName>
        <fullName evidence="12">7697_t:CDS:1</fullName>
    </submittedName>
</protein>
<feature type="transmembrane region" description="Helical" evidence="7">
    <location>
        <begin position="823"/>
        <end position="844"/>
    </location>
</feature>
<dbReference type="SMART" id="SM01117">
    <property type="entry name" value="Cyt-b5"/>
    <property type="match status" value="1"/>
</dbReference>
<comment type="cofactor">
    <cofactor evidence="1">
        <name>FAD</name>
        <dbReference type="ChEBI" id="CHEBI:57692"/>
    </cofactor>
</comment>
<evidence type="ECO:0000256" key="8">
    <source>
        <dbReference type="SAM" id="SignalP"/>
    </source>
</evidence>
<dbReference type="OrthoDB" id="823504at2759"/>
<keyword evidence="5" id="KW-0325">Glycoprotein</keyword>
<feature type="transmembrane region" description="Helical" evidence="7">
    <location>
        <begin position="790"/>
        <end position="811"/>
    </location>
</feature>
<dbReference type="PROSITE" id="PS50255">
    <property type="entry name" value="CYTOCHROME_B5_2"/>
    <property type="match status" value="1"/>
</dbReference>
<evidence type="ECO:0000256" key="1">
    <source>
        <dbReference type="ARBA" id="ARBA00001974"/>
    </source>
</evidence>
<dbReference type="PANTHER" id="PTHR11475:SF4">
    <property type="entry name" value="CHORION PEROXIDASE"/>
    <property type="match status" value="1"/>
</dbReference>
<dbReference type="GO" id="GO:0006979">
    <property type="term" value="P:response to oxidative stress"/>
    <property type="evidence" value="ECO:0007669"/>
    <property type="project" value="InterPro"/>
</dbReference>
<evidence type="ECO:0000256" key="5">
    <source>
        <dbReference type="ARBA" id="ARBA00023180"/>
    </source>
</evidence>
<keyword evidence="8" id="KW-0732">Signal</keyword>
<dbReference type="InterPro" id="IPR005018">
    <property type="entry name" value="DOMON_domain"/>
</dbReference>
<dbReference type="Gene3D" id="2.40.30.10">
    <property type="entry name" value="Translation factors"/>
    <property type="match status" value="1"/>
</dbReference>
<dbReference type="InterPro" id="IPR017927">
    <property type="entry name" value="FAD-bd_FR_type"/>
</dbReference>
<dbReference type="SUPFAM" id="SSF63380">
    <property type="entry name" value="Riboflavin synthase domain-like"/>
    <property type="match status" value="1"/>
</dbReference>
<sequence length="1418" mass="163422">MPNHLITLFLIPLLFTLIYAEYRTLNGTNNNLKYPSLGVISSPLSRSNPPISFYTNINDDNVMSMIPTPGNYSSRVPKAFANCTAALPKNVFPLPRCASNKIGSIQASMDDVYNLDLLDKYKSKRKISHIFTYWGFFTKMDISSGDYSGVNYPTGIYIPQDDQTYLSQNPQNASLVIYLPAMQFNRSSPTAGSVGKNVGTPFLDGSQLYGHDLEKLSRVRDYGNHGKMLLYYSNHSEDSQFGYPPTDENGEYIFGYTAIKGRNVFTDMFHTVFLREHNKRCDLLWELHGDDWDDEIYFQECRKWVIALLQRVTFYEYLGIALGSPLPPYEGYNPSLVPSIDTFFSTVTYRYGHSEVSDYHSIVDNNGQVLATLSLNSLQRPRLLETYGVPSIALSLALQRQEETDIFFSDLMRNFTSHHQNITENMDIFSIDVIRNRDHVIPLYNDAREAMGLKRATQWSDITNDTVVQSRLIETYSNDIDKVEAYLGGLAEDHWMLTRDSDRLWFEEADAELSYQELFEINHTTLSQIIARNSPNTYKLPANIWITQPSTSLKSVKPAYTPDYIPNNDEDNILQNDLFYSSSNHLTFSDDYEMFWEIIGLNIHLKLISASTVGWFAIGFSDPNDRSMITSDMIICRNINESYLEVKQYKANAYFTPQLVDDQNQLIKRTNQRISSGIYTHVEIVRPLNVKGSYMKPITADRNLSLIYAWNPNSNVLTYHAGNRGVIPNLNFFSDATFINKRRQNLLSHGIGMFLVWGNLQLFGTVIVAIFGGIALAIMETRFIKGAHGIIGITIFCIMGVQIGIGMFNIWNLVNVESVNMGIIKLFKIIHLFLGIALIILAWVNMYIGIKDYNRENFWSNNRWITIYLIWIGLIVATFFISENIFRVRNMKFLYTMVNEDTRVTEFRLQHYIRDYDQLPTMTLDEFNQRVIRGMKLVIVEGMIFDISKWMKYHPGGVKILQRVIGTDITKDFFYITRKYEDSQSSSNDDKEEFLTFNEKDQQFSNIFKRNNMNRRDKNETFANFIDIINVNKFFGRKLSRVAVHSHSLYATTKLATMVVANHFDSSDLSIFHRCIITNIEIVTNHDIYKYGSPIVKKFTLKPIRKHDNFPVRKFIPGDYIEIMCYIDNQMIIRKYTPLLQEFSEEYDEDVDRNNYNLDRRFWILVKIYKDGFMSKYMDRQLNNFEISVRGPFNVSESIFKNIPMPIDQPIPNILLNPNQPNGCWSNLFMICGGSGITPMLQLNSLKQSYAPPNTYKLHLLFANNTAADIIYPKHLDSLVRKFKGNLTIDYILSNPPDNWDCLKGYIDDVILFDWLSFKINTGSHLSIDIHPNLGQQSQVEYTSGVIPNQTVYYPRPQDPLIESSVSHSTVLHPPNIAINYFPDESKIIVCGNKGFMISIQDICNRIGIKEENTLFLV</sequence>
<keyword evidence="6" id="KW-0408">Iron</keyword>
<dbReference type="PROSITE" id="PS50836">
    <property type="entry name" value="DOMON"/>
    <property type="match status" value="1"/>
</dbReference>
<feature type="binding site" description="axial binding residue" evidence="6">
    <location>
        <position position="353"/>
    </location>
    <ligand>
        <name>heme b</name>
        <dbReference type="ChEBI" id="CHEBI:60344"/>
    </ligand>
    <ligandPart>
        <name>Fe</name>
        <dbReference type="ChEBI" id="CHEBI:18248"/>
    </ligandPart>
</feature>
<dbReference type="InterPro" id="IPR039261">
    <property type="entry name" value="FNR_nucleotide-bd"/>
</dbReference>
<dbReference type="InterPro" id="IPR019791">
    <property type="entry name" value="Haem_peroxidase_animal"/>
</dbReference>
<dbReference type="InterPro" id="IPR045266">
    <property type="entry name" value="DOH_DOMON"/>
</dbReference>
<comment type="subcellular location">
    <subcellularLocation>
        <location evidence="2">Secreted</location>
    </subcellularLocation>
</comment>
<dbReference type="InterPro" id="IPR008333">
    <property type="entry name" value="Cbr1-like_FAD-bd_dom"/>
</dbReference>
<evidence type="ECO:0000256" key="4">
    <source>
        <dbReference type="ARBA" id="ARBA00023002"/>
    </source>
</evidence>
<dbReference type="InterPro" id="IPR037120">
    <property type="entry name" value="Haem_peroxidase_sf_animal"/>
</dbReference>
<keyword evidence="6" id="KW-0349">Heme</keyword>
<dbReference type="CDD" id="cd06183">
    <property type="entry name" value="cyt_b5_reduct_like"/>
    <property type="match status" value="1"/>
</dbReference>
<evidence type="ECO:0000259" key="11">
    <source>
        <dbReference type="PROSITE" id="PS51384"/>
    </source>
</evidence>
<feature type="chain" id="PRO_5040481320" evidence="8">
    <location>
        <begin position="21"/>
        <end position="1418"/>
    </location>
</feature>
<feature type="transmembrane region" description="Helical" evidence="7">
    <location>
        <begin position="751"/>
        <end position="778"/>
    </location>
</feature>
<dbReference type="InterPro" id="IPR036400">
    <property type="entry name" value="Cyt_B5-like_heme/steroid_sf"/>
</dbReference>
<keyword evidence="7" id="KW-0812">Transmembrane</keyword>
<dbReference type="GO" id="GO:0046872">
    <property type="term" value="F:metal ion binding"/>
    <property type="evidence" value="ECO:0007669"/>
    <property type="project" value="UniProtKB-KW"/>
</dbReference>
<dbReference type="Gene3D" id="3.10.120.10">
    <property type="entry name" value="Cytochrome b5-like heme/steroid binding domain"/>
    <property type="match status" value="1"/>
</dbReference>
<keyword evidence="4" id="KW-0560">Oxidoreductase</keyword>
<keyword evidence="7" id="KW-0472">Membrane</keyword>
<dbReference type="Pfam" id="PF00970">
    <property type="entry name" value="FAD_binding_6"/>
    <property type="match status" value="1"/>
</dbReference>
<dbReference type="GO" id="GO:0004601">
    <property type="term" value="F:peroxidase activity"/>
    <property type="evidence" value="ECO:0007669"/>
    <property type="project" value="InterPro"/>
</dbReference>
<dbReference type="PANTHER" id="PTHR11475">
    <property type="entry name" value="OXIDASE/PEROXIDASE"/>
    <property type="match status" value="1"/>
</dbReference>
<feature type="domain" description="Cytochrome b5 heme-binding" evidence="9">
    <location>
        <begin position="919"/>
        <end position="973"/>
    </location>
</feature>
<evidence type="ECO:0000313" key="13">
    <source>
        <dbReference type="Proteomes" id="UP000789570"/>
    </source>
</evidence>
<dbReference type="EMBL" id="CAJVPQ010000284">
    <property type="protein sequence ID" value="CAG8466516.1"/>
    <property type="molecule type" value="Genomic_DNA"/>
</dbReference>
<dbReference type="Gene3D" id="1.10.640.10">
    <property type="entry name" value="Haem peroxidase domain superfamily, animal type"/>
    <property type="match status" value="1"/>
</dbReference>
<dbReference type="Pfam" id="PF00173">
    <property type="entry name" value="Cyt-b5"/>
    <property type="match status" value="1"/>
</dbReference>
<organism evidence="12 13">
    <name type="scientific">Funneliformis caledonium</name>
    <dbReference type="NCBI Taxonomy" id="1117310"/>
    <lineage>
        <taxon>Eukaryota</taxon>
        <taxon>Fungi</taxon>
        <taxon>Fungi incertae sedis</taxon>
        <taxon>Mucoromycota</taxon>
        <taxon>Glomeromycotina</taxon>
        <taxon>Glomeromycetes</taxon>
        <taxon>Glomerales</taxon>
        <taxon>Glomeraceae</taxon>
        <taxon>Funneliformis</taxon>
    </lineage>
</organism>
<dbReference type="SUPFAM" id="SSF48113">
    <property type="entry name" value="Heme-dependent peroxidases"/>
    <property type="match status" value="1"/>
</dbReference>
<feature type="domain" description="FAD-binding FR-type" evidence="11">
    <location>
        <begin position="1070"/>
        <end position="1199"/>
    </location>
</feature>